<feature type="region of interest" description="Disordered" evidence="4">
    <location>
        <begin position="1"/>
        <end position="33"/>
    </location>
</feature>
<dbReference type="InterPro" id="IPR000014">
    <property type="entry name" value="PAS"/>
</dbReference>
<keyword evidence="2" id="KW-0288">FMN</keyword>
<proteinExistence type="predicted"/>
<dbReference type="CDD" id="cd00130">
    <property type="entry name" value="PAS"/>
    <property type="match status" value="3"/>
</dbReference>
<feature type="compositionally biased region" description="Polar residues" evidence="4">
    <location>
        <begin position="340"/>
        <end position="351"/>
    </location>
</feature>
<evidence type="ECO:0000259" key="5">
    <source>
        <dbReference type="PROSITE" id="PS50112"/>
    </source>
</evidence>
<comment type="caution">
    <text evidence="6">The sequence shown here is derived from an EMBL/GenBank/DDBJ whole genome shotgun (WGS) entry which is preliminary data.</text>
</comment>
<dbReference type="NCBIfam" id="TIGR00229">
    <property type="entry name" value="sensory_box"/>
    <property type="match status" value="1"/>
</dbReference>
<dbReference type="Gene3D" id="3.30.450.20">
    <property type="entry name" value="PAS domain"/>
    <property type="match status" value="3"/>
</dbReference>
<dbReference type="SUPFAM" id="SSF55785">
    <property type="entry name" value="PYP-like sensor domain (PAS domain)"/>
    <property type="match status" value="3"/>
</dbReference>
<evidence type="ECO:0000256" key="4">
    <source>
        <dbReference type="SAM" id="MobiDB-lite"/>
    </source>
</evidence>
<dbReference type="PROSITE" id="PS50112">
    <property type="entry name" value="PAS"/>
    <property type="match status" value="3"/>
</dbReference>
<gene>
    <name evidence="6" type="ORF">HGRIS_011225</name>
</gene>
<keyword evidence="3" id="KW-0157">Chromophore</keyword>
<dbReference type="PANTHER" id="PTHR47429:SF7">
    <property type="entry name" value="GATA-FACTOR"/>
    <property type="match status" value="1"/>
</dbReference>
<accession>A0ABR3JWE2</accession>
<dbReference type="Proteomes" id="UP001556367">
    <property type="component" value="Unassembled WGS sequence"/>
</dbReference>
<evidence type="ECO:0000256" key="3">
    <source>
        <dbReference type="ARBA" id="ARBA00022991"/>
    </source>
</evidence>
<dbReference type="InterPro" id="IPR035965">
    <property type="entry name" value="PAS-like_dom_sf"/>
</dbReference>
<evidence type="ECO:0000256" key="1">
    <source>
        <dbReference type="ARBA" id="ARBA00022630"/>
    </source>
</evidence>
<protein>
    <recommendedName>
        <fullName evidence="5">PAS domain-containing protein</fullName>
    </recommendedName>
</protein>
<keyword evidence="1" id="KW-0285">Flavoprotein</keyword>
<dbReference type="Pfam" id="PF13426">
    <property type="entry name" value="PAS_9"/>
    <property type="match status" value="2"/>
</dbReference>
<evidence type="ECO:0000256" key="2">
    <source>
        <dbReference type="ARBA" id="ARBA00022643"/>
    </source>
</evidence>
<dbReference type="EMBL" id="JASNQZ010000002">
    <property type="protein sequence ID" value="KAL0959515.1"/>
    <property type="molecule type" value="Genomic_DNA"/>
</dbReference>
<keyword evidence="7" id="KW-1185">Reference proteome</keyword>
<feature type="region of interest" description="Disordered" evidence="4">
    <location>
        <begin position="759"/>
        <end position="796"/>
    </location>
</feature>
<feature type="compositionally biased region" description="Low complexity" evidence="4">
    <location>
        <begin position="384"/>
        <end position="400"/>
    </location>
</feature>
<evidence type="ECO:0000313" key="6">
    <source>
        <dbReference type="EMBL" id="KAL0959515.1"/>
    </source>
</evidence>
<feature type="region of interest" description="Disordered" evidence="4">
    <location>
        <begin position="384"/>
        <end position="407"/>
    </location>
</feature>
<feature type="compositionally biased region" description="Polar residues" evidence="4">
    <location>
        <begin position="127"/>
        <end position="137"/>
    </location>
</feature>
<dbReference type="SMART" id="SM00091">
    <property type="entry name" value="PAS"/>
    <property type="match status" value="3"/>
</dbReference>
<dbReference type="PANTHER" id="PTHR47429">
    <property type="entry name" value="PROTEIN TWIN LOV 1"/>
    <property type="match status" value="1"/>
</dbReference>
<organism evidence="6 7">
    <name type="scientific">Hohenbuehelia grisea</name>
    <dbReference type="NCBI Taxonomy" id="104357"/>
    <lineage>
        <taxon>Eukaryota</taxon>
        <taxon>Fungi</taxon>
        <taxon>Dikarya</taxon>
        <taxon>Basidiomycota</taxon>
        <taxon>Agaricomycotina</taxon>
        <taxon>Agaricomycetes</taxon>
        <taxon>Agaricomycetidae</taxon>
        <taxon>Agaricales</taxon>
        <taxon>Pleurotineae</taxon>
        <taxon>Pleurotaceae</taxon>
        <taxon>Hohenbuehelia</taxon>
    </lineage>
</organism>
<feature type="domain" description="PAS" evidence="5">
    <location>
        <begin position="417"/>
        <end position="480"/>
    </location>
</feature>
<feature type="region of interest" description="Disordered" evidence="4">
    <location>
        <begin position="340"/>
        <end position="359"/>
    </location>
</feature>
<evidence type="ECO:0000313" key="7">
    <source>
        <dbReference type="Proteomes" id="UP001556367"/>
    </source>
</evidence>
<feature type="compositionally biased region" description="Basic and acidic residues" evidence="4">
    <location>
        <begin position="771"/>
        <end position="788"/>
    </location>
</feature>
<reference evidence="7" key="1">
    <citation type="submission" date="2024-06" db="EMBL/GenBank/DDBJ databases">
        <title>Multi-omics analyses provide insights into the biosynthesis of the anticancer antibiotic pleurotin in Hohenbuehelia grisea.</title>
        <authorList>
            <person name="Weaver J.A."/>
            <person name="Alberti F."/>
        </authorList>
    </citation>
    <scope>NUCLEOTIDE SEQUENCE [LARGE SCALE GENOMIC DNA]</scope>
    <source>
        <strain evidence="7">T-177</strain>
    </source>
</reference>
<sequence length="796" mass="87156">MSFDQYLQPQQSESSPTDPSYSQNPPMNSFSAPFSSTLQFQIPQFMYNGAPTLAPGGGAEVLPVGMLSNPEMTTSWMANNGFTPRFSSSFLRRTERPYTASDDSRQSQGSHASRKSSPLPFDYDSLPSATSTQSSDLTLRTLASHPSSRGAYGLDSPSILQPPSSLGLPVYSTSGFDILSVLGRVANRPNPKVILGPVDLTCSFAVVDTRRHDHPIVYCSPTFCRLTGYEEHEVIGRNCRFLQAPGGNVERGSQRPHSNDAVAHLRKALVADKECQTSIVNYRKDGSAFINLLTVIPIAGGELGLPHEEHEVVYHVGFQVDLTEQPNAILRRLRDGSYMVNYSNPSSPQSSTRDRRGQSVSLPVMSPTLRTMLSDSAFLNSLPLSTSATPSTPTQASSMSNDKPDTQGKHQLLNTILLEYTPDFIMVVSLKGSFLYVAPSVRSVLGYEADELIGRSITDFCHPKDVVPLTRELKESSSMPSPGEGIHPASVLPRTVDLLFRARRKGEAYVWVECRGRLHVEPGKGRKAILLSARAREMATCSWSQIARGGGLNRPTRNARTIGTSEEGGVELEVTETEREFWGTLSTNGTFLSVSQGAPDVLGWSASELVGANVAQYVTGDDRTPATLQQTLARAYAQTSTASDDEPLTVSCRMRRKDSGHSRVQLVLFAPSEAGTTSGTSGPSIQPCAVMYQIRLAGDPEDGSKPSVLVHDLKSNVFEELESSRETSWNYELQQLKIANQKLMEEIGLLEAQQIQAARRTQAPQQTGYDQEWRETWGRKGSKRRWDDMEAPGSYS</sequence>
<feature type="region of interest" description="Disordered" evidence="4">
    <location>
        <begin position="94"/>
        <end position="137"/>
    </location>
</feature>
<feature type="domain" description="PAS" evidence="5">
    <location>
        <begin position="585"/>
        <end position="623"/>
    </location>
</feature>
<name>A0ABR3JWE2_9AGAR</name>
<feature type="domain" description="PAS" evidence="5">
    <location>
        <begin position="216"/>
        <end position="238"/>
    </location>
</feature>